<organism evidence="1 2">
    <name type="scientific">Glossina pallidipes</name>
    <name type="common">Tsetse fly</name>
    <dbReference type="NCBI Taxonomy" id="7398"/>
    <lineage>
        <taxon>Eukaryota</taxon>
        <taxon>Metazoa</taxon>
        <taxon>Ecdysozoa</taxon>
        <taxon>Arthropoda</taxon>
        <taxon>Hexapoda</taxon>
        <taxon>Insecta</taxon>
        <taxon>Pterygota</taxon>
        <taxon>Neoptera</taxon>
        <taxon>Endopterygota</taxon>
        <taxon>Diptera</taxon>
        <taxon>Brachycera</taxon>
        <taxon>Muscomorpha</taxon>
        <taxon>Hippoboscoidea</taxon>
        <taxon>Glossinidae</taxon>
        <taxon>Glossina</taxon>
    </lineage>
</organism>
<dbReference type="InterPro" id="IPR036322">
    <property type="entry name" value="WD40_repeat_dom_sf"/>
</dbReference>
<protein>
    <submittedName>
        <fullName evidence="1">Uncharacterized protein</fullName>
    </submittedName>
</protein>
<reference evidence="2" key="1">
    <citation type="submission" date="2014-03" db="EMBL/GenBank/DDBJ databases">
        <authorList>
            <person name="Aksoy S."/>
            <person name="Warren W."/>
            <person name="Wilson R.K."/>
        </authorList>
    </citation>
    <scope>NUCLEOTIDE SEQUENCE [LARGE SCALE GENOMIC DNA]</scope>
    <source>
        <strain evidence="2">IAEA</strain>
    </source>
</reference>
<evidence type="ECO:0000313" key="2">
    <source>
        <dbReference type="Proteomes" id="UP000092445"/>
    </source>
</evidence>
<evidence type="ECO:0000313" key="1">
    <source>
        <dbReference type="EnsemblMetazoa" id="GPAI038715-PA"/>
    </source>
</evidence>
<dbReference type="VEuPathDB" id="VectorBase:GPAI038715"/>
<proteinExistence type="predicted"/>
<sequence length="149" mass="16796">MNLRLSTRKGLKVKFFGVGLLCFGVAPVENSSWDMGNADLFLEKSFQLAHSDVITDLAASLTNDYIFLTCSFCSIWDDREIRPALYNYVIDNLAVISDTNIVKISKIPNHTTCYGNSDSQHFTRDCSWLSSTELLTVGFDGKLRFHNIE</sequence>
<dbReference type="AlphaFoldDB" id="A0A1B0A9P7"/>
<reference evidence="1" key="2">
    <citation type="submission" date="2020-05" db="UniProtKB">
        <authorList>
            <consortium name="EnsemblMetazoa"/>
        </authorList>
    </citation>
    <scope>IDENTIFICATION</scope>
    <source>
        <strain evidence="1">IAEA</strain>
    </source>
</reference>
<accession>A0A1B0A9P7</accession>
<dbReference type="EnsemblMetazoa" id="GPAI038715-RA">
    <property type="protein sequence ID" value="GPAI038715-PA"/>
    <property type="gene ID" value="GPAI038715"/>
</dbReference>
<dbReference type="STRING" id="7398.A0A1B0A9P7"/>
<dbReference type="SUPFAM" id="SSF50978">
    <property type="entry name" value="WD40 repeat-like"/>
    <property type="match status" value="1"/>
</dbReference>
<dbReference type="Proteomes" id="UP000092445">
    <property type="component" value="Unassembled WGS sequence"/>
</dbReference>
<keyword evidence="2" id="KW-1185">Reference proteome</keyword>
<name>A0A1B0A9P7_GLOPL</name>